<dbReference type="EMBL" id="JBHUDK010000014">
    <property type="protein sequence ID" value="MFD1600254.1"/>
    <property type="molecule type" value="Genomic_DNA"/>
</dbReference>
<accession>A0ABD6CPZ8</accession>
<gene>
    <name evidence="1" type="ORF">ACFSBX_14935</name>
</gene>
<name>A0ABD6CPZ8_9EURY</name>
<reference evidence="1 2" key="1">
    <citation type="journal article" date="2019" name="Int. J. Syst. Evol. Microbiol.">
        <title>The Global Catalogue of Microorganisms (GCM) 10K type strain sequencing project: providing services to taxonomists for standard genome sequencing and annotation.</title>
        <authorList>
            <consortium name="The Broad Institute Genomics Platform"/>
            <consortium name="The Broad Institute Genome Sequencing Center for Infectious Disease"/>
            <person name="Wu L."/>
            <person name="Ma J."/>
        </authorList>
    </citation>
    <scope>NUCLEOTIDE SEQUENCE [LARGE SCALE GENOMIC DNA]</scope>
    <source>
        <strain evidence="1 2">CGMCC 1.12121</strain>
    </source>
</reference>
<evidence type="ECO:0000313" key="2">
    <source>
        <dbReference type="Proteomes" id="UP001597085"/>
    </source>
</evidence>
<evidence type="ECO:0000313" key="1">
    <source>
        <dbReference type="EMBL" id="MFD1600254.1"/>
    </source>
</evidence>
<proteinExistence type="predicted"/>
<organism evidence="1 2">
    <name type="scientific">Halobellus rarus</name>
    <dbReference type="NCBI Taxonomy" id="1126237"/>
    <lineage>
        <taxon>Archaea</taxon>
        <taxon>Methanobacteriati</taxon>
        <taxon>Methanobacteriota</taxon>
        <taxon>Stenosarchaea group</taxon>
        <taxon>Halobacteria</taxon>
        <taxon>Halobacteriales</taxon>
        <taxon>Haloferacaceae</taxon>
        <taxon>Halobellus</taxon>
    </lineage>
</organism>
<comment type="caution">
    <text evidence="1">The sequence shown here is derived from an EMBL/GenBank/DDBJ whole genome shotgun (WGS) entry which is preliminary data.</text>
</comment>
<dbReference type="AlphaFoldDB" id="A0ABD6CPZ8"/>
<protein>
    <submittedName>
        <fullName evidence="1">Uncharacterized protein</fullName>
    </submittedName>
</protein>
<keyword evidence="2" id="KW-1185">Reference proteome</keyword>
<dbReference type="RefSeq" id="WP_390277942.1">
    <property type="nucleotide sequence ID" value="NZ_JBHUDK010000014.1"/>
</dbReference>
<sequence>MGSQRLQIPHTESNWDSAKERAQELATKTDELIGEIVYELYGLTDEDHDTIRL</sequence>
<dbReference type="Proteomes" id="UP001597085">
    <property type="component" value="Unassembled WGS sequence"/>
</dbReference>